<dbReference type="AlphaFoldDB" id="A0A5B0MKD3"/>
<dbReference type="Pfam" id="PF13013">
    <property type="entry name" value="F-box-like_2"/>
    <property type="match status" value="1"/>
</dbReference>
<gene>
    <name evidence="2" type="ORF">PGT21_012887</name>
</gene>
<sequence length="421" mass="48185">MANILDLPDEVLDIIFEYLVSAELAYNLTASLNERRRCARSTTINLRLVCRKWADWFYIHHLYDALLFPAKNAYRKSTLIQNLTERSPSLARPKCRVLSVFHMRPPAKFYRLRTRTTKDKKEQRPKNAWDILESLVELFAHSLNELDMIFLDFVSLPLGTIEAIGRIRNLRVLRLGIHWAIGTMFTRVAVKCGPAETRPDSPCLRSLIIAAQNLKRLDLEHLHPVVLSSTIGSDLANYQLPAITQLDLGVDWECSLDGFVSLAAALKPTLKVLTLHGNSRDYGRKVKPIFEILRETLEGISVYSEQVLTQVLDFEFPKLRVFATQFWMGCICELLTQKMFSYAPIEIIALDEGAAEYRMKRSLPFDPFANKPKLRRLILSDSSDYDYHEPPPKPIRSACKAHGIEIIKLARNRGISEMMAL</sequence>
<evidence type="ECO:0000313" key="2">
    <source>
        <dbReference type="EMBL" id="KAA1077597.1"/>
    </source>
</evidence>
<evidence type="ECO:0000259" key="1">
    <source>
        <dbReference type="Pfam" id="PF13013"/>
    </source>
</evidence>
<name>A0A5B0MKD3_PUCGR</name>
<dbReference type="Gene3D" id="3.80.10.10">
    <property type="entry name" value="Ribonuclease Inhibitor"/>
    <property type="match status" value="1"/>
</dbReference>
<dbReference type="OrthoDB" id="2505334at2759"/>
<keyword evidence="3" id="KW-1185">Reference proteome</keyword>
<feature type="domain" description="F-box" evidence="1">
    <location>
        <begin position="2"/>
        <end position="55"/>
    </location>
</feature>
<dbReference type="SUPFAM" id="SSF52047">
    <property type="entry name" value="RNI-like"/>
    <property type="match status" value="1"/>
</dbReference>
<dbReference type="Proteomes" id="UP000324748">
    <property type="component" value="Unassembled WGS sequence"/>
</dbReference>
<accession>A0A5B0MKD3</accession>
<evidence type="ECO:0000313" key="3">
    <source>
        <dbReference type="Proteomes" id="UP000324748"/>
    </source>
</evidence>
<reference evidence="2 3" key="1">
    <citation type="submission" date="2019-05" db="EMBL/GenBank/DDBJ databases">
        <title>Emergence of the Ug99 lineage of the wheat stem rust pathogen through somatic hybridization.</title>
        <authorList>
            <person name="Li F."/>
            <person name="Upadhyaya N.M."/>
            <person name="Sperschneider J."/>
            <person name="Matny O."/>
            <person name="Nguyen-Phuc H."/>
            <person name="Mago R."/>
            <person name="Raley C."/>
            <person name="Miller M.E."/>
            <person name="Silverstein K.A.T."/>
            <person name="Henningsen E."/>
            <person name="Hirsch C.D."/>
            <person name="Visser B."/>
            <person name="Pretorius Z.A."/>
            <person name="Steffenson B.J."/>
            <person name="Schwessinger B."/>
            <person name="Dodds P.N."/>
            <person name="Figueroa M."/>
        </authorList>
    </citation>
    <scope>NUCLEOTIDE SEQUENCE [LARGE SCALE GENOMIC DNA]</scope>
    <source>
        <strain evidence="2">21-0</strain>
    </source>
</reference>
<dbReference type="InterPro" id="IPR001810">
    <property type="entry name" value="F-box_dom"/>
</dbReference>
<dbReference type="EMBL" id="VSWC01000144">
    <property type="protein sequence ID" value="KAA1077597.1"/>
    <property type="molecule type" value="Genomic_DNA"/>
</dbReference>
<dbReference type="InterPro" id="IPR032675">
    <property type="entry name" value="LRR_dom_sf"/>
</dbReference>
<protein>
    <recommendedName>
        <fullName evidence="1">F-box domain-containing protein</fullName>
    </recommendedName>
</protein>
<organism evidence="2 3">
    <name type="scientific">Puccinia graminis f. sp. tritici</name>
    <dbReference type="NCBI Taxonomy" id="56615"/>
    <lineage>
        <taxon>Eukaryota</taxon>
        <taxon>Fungi</taxon>
        <taxon>Dikarya</taxon>
        <taxon>Basidiomycota</taxon>
        <taxon>Pucciniomycotina</taxon>
        <taxon>Pucciniomycetes</taxon>
        <taxon>Pucciniales</taxon>
        <taxon>Pucciniaceae</taxon>
        <taxon>Puccinia</taxon>
    </lineage>
</organism>
<comment type="caution">
    <text evidence="2">The sequence shown here is derived from an EMBL/GenBank/DDBJ whole genome shotgun (WGS) entry which is preliminary data.</text>
</comment>
<proteinExistence type="predicted"/>